<comment type="similarity">
    <text evidence="7">Belongs to the binding-protein-dependent transport system permease family.</text>
</comment>
<organism evidence="9 10">
    <name type="scientific">Thermobifida cellulosilytica TB100</name>
    <dbReference type="NCBI Taxonomy" id="665004"/>
    <lineage>
        <taxon>Bacteria</taxon>
        <taxon>Bacillati</taxon>
        <taxon>Actinomycetota</taxon>
        <taxon>Actinomycetes</taxon>
        <taxon>Streptosporangiales</taxon>
        <taxon>Nocardiopsidaceae</taxon>
        <taxon>Thermobifida</taxon>
    </lineage>
</organism>
<comment type="caution">
    <text evidence="9">The sequence shown here is derived from an EMBL/GenBank/DDBJ whole genome shotgun (WGS) entry which is preliminary data.</text>
</comment>
<keyword evidence="4 7" id="KW-0812">Transmembrane</keyword>
<dbReference type="PANTHER" id="PTHR43163:SF6">
    <property type="entry name" value="DIPEPTIDE TRANSPORT SYSTEM PERMEASE PROTEIN DPPB-RELATED"/>
    <property type="match status" value="1"/>
</dbReference>
<dbReference type="InterPro" id="IPR035906">
    <property type="entry name" value="MetI-like_sf"/>
</dbReference>
<dbReference type="PROSITE" id="PS50928">
    <property type="entry name" value="ABC_TM1"/>
    <property type="match status" value="1"/>
</dbReference>
<comment type="subcellular location">
    <subcellularLocation>
        <location evidence="1 7">Cell membrane</location>
        <topology evidence="1 7">Multi-pass membrane protein</topology>
    </subcellularLocation>
</comment>
<evidence type="ECO:0000256" key="7">
    <source>
        <dbReference type="RuleBase" id="RU363032"/>
    </source>
</evidence>
<dbReference type="STRING" id="665004.AC529_00380"/>
<gene>
    <name evidence="9" type="ORF">AC529_00380</name>
</gene>
<dbReference type="PATRIC" id="fig|665004.4.peg.1914"/>
<keyword evidence="3" id="KW-1003">Cell membrane</keyword>
<protein>
    <submittedName>
        <fullName evidence="9">ABC transporter permease</fullName>
    </submittedName>
</protein>
<evidence type="ECO:0000256" key="1">
    <source>
        <dbReference type="ARBA" id="ARBA00004651"/>
    </source>
</evidence>
<keyword evidence="2 7" id="KW-0813">Transport</keyword>
<evidence type="ECO:0000313" key="9">
    <source>
        <dbReference type="EMBL" id="KUP98614.1"/>
    </source>
</evidence>
<dbReference type="GO" id="GO:0055085">
    <property type="term" value="P:transmembrane transport"/>
    <property type="evidence" value="ECO:0007669"/>
    <property type="project" value="InterPro"/>
</dbReference>
<name>A0A147KMS1_THECS</name>
<reference evidence="10" key="1">
    <citation type="journal article" date="2017" name="Acta Aliment.">
        <title>Plant polysaccharide degrading enzyme system of Thermpbifida cellulosilytica TB100 revealed by de novo genome project data.</title>
        <authorList>
            <person name="Toth A."/>
            <person name="Baka E."/>
            <person name="Luzics S."/>
            <person name="Bata-Vidacs I."/>
            <person name="Nagy I."/>
            <person name="Balint B."/>
            <person name="Herceg R."/>
            <person name="Olasz F."/>
            <person name="Wilk T."/>
            <person name="Nagy T."/>
            <person name="Kriszt B."/>
            <person name="Nagy I."/>
            <person name="Kukolya J."/>
        </authorList>
    </citation>
    <scope>NUCLEOTIDE SEQUENCE [LARGE SCALE GENOMIC DNA]</scope>
    <source>
        <strain evidence="10">TB100</strain>
    </source>
</reference>
<feature type="transmembrane region" description="Helical" evidence="7">
    <location>
        <begin position="305"/>
        <end position="329"/>
    </location>
</feature>
<dbReference type="Gene3D" id="1.10.3720.10">
    <property type="entry name" value="MetI-like"/>
    <property type="match status" value="1"/>
</dbReference>
<dbReference type="OrthoDB" id="9778910at2"/>
<keyword evidence="6 7" id="KW-0472">Membrane</keyword>
<dbReference type="InterPro" id="IPR000515">
    <property type="entry name" value="MetI-like"/>
</dbReference>
<dbReference type="SUPFAM" id="SSF161098">
    <property type="entry name" value="MetI-like"/>
    <property type="match status" value="1"/>
</dbReference>
<evidence type="ECO:0000256" key="5">
    <source>
        <dbReference type="ARBA" id="ARBA00022989"/>
    </source>
</evidence>
<sequence>MLAYTVRRLLGTVPLLLAASLLTFLLVDLSGDPLADLRVQQPPVPAEVIEAEEERLYLDRSLPERYVLWLTGIGGDGDIGLLRGEFGPSVRGPDYDIGQALAERLGSTLRLVAAALLLALGLAVLTGVVSAVRQYSAVDYTLTFVGFLALAMPTFWLGALVKEAGVWANQQTGYTIFYTVGATSADTRGFTAGQLLADHLGHLVLPTLTLMLTGYAAWSRYQRTSMLEVLNSDYVRLARAKGLPNRVVLRRHALRTALIPLTTVAAVTVAGTVDGVILIETVFQWRGLGDFFVEAVKRSDAYALMGWLMLSGTAVVLANLAADLLYGVLDPRIRHE</sequence>
<dbReference type="AlphaFoldDB" id="A0A147KMS1"/>
<dbReference type="GO" id="GO:0005886">
    <property type="term" value="C:plasma membrane"/>
    <property type="evidence" value="ECO:0007669"/>
    <property type="project" value="UniProtKB-SubCell"/>
</dbReference>
<keyword evidence="10" id="KW-1185">Reference proteome</keyword>
<evidence type="ECO:0000256" key="4">
    <source>
        <dbReference type="ARBA" id="ARBA00022692"/>
    </source>
</evidence>
<dbReference type="RefSeq" id="WP_068755423.1">
    <property type="nucleotide sequence ID" value="NZ_KQ950181.1"/>
</dbReference>
<dbReference type="PANTHER" id="PTHR43163">
    <property type="entry name" value="DIPEPTIDE TRANSPORT SYSTEM PERMEASE PROTEIN DPPB-RELATED"/>
    <property type="match status" value="1"/>
</dbReference>
<dbReference type="Pfam" id="PF00528">
    <property type="entry name" value="BPD_transp_1"/>
    <property type="match status" value="1"/>
</dbReference>
<keyword evidence="5 7" id="KW-1133">Transmembrane helix</keyword>
<feature type="domain" description="ABC transmembrane type-1" evidence="8">
    <location>
        <begin position="105"/>
        <end position="326"/>
    </location>
</feature>
<evidence type="ECO:0000256" key="2">
    <source>
        <dbReference type="ARBA" id="ARBA00022448"/>
    </source>
</evidence>
<evidence type="ECO:0000313" key="10">
    <source>
        <dbReference type="Proteomes" id="UP000074382"/>
    </source>
</evidence>
<feature type="transmembrane region" description="Helical" evidence="7">
    <location>
        <begin position="139"/>
        <end position="159"/>
    </location>
</feature>
<evidence type="ECO:0000256" key="3">
    <source>
        <dbReference type="ARBA" id="ARBA00022475"/>
    </source>
</evidence>
<feature type="transmembrane region" description="Helical" evidence="7">
    <location>
        <begin position="111"/>
        <end position="132"/>
    </location>
</feature>
<dbReference type="Proteomes" id="UP000074382">
    <property type="component" value="Unassembled WGS sequence"/>
</dbReference>
<proteinExistence type="inferred from homology"/>
<dbReference type="EMBL" id="LGEM01000003">
    <property type="protein sequence ID" value="KUP98614.1"/>
    <property type="molecule type" value="Genomic_DNA"/>
</dbReference>
<evidence type="ECO:0000259" key="8">
    <source>
        <dbReference type="PROSITE" id="PS50928"/>
    </source>
</evidence>
<accession>A0A147KMS1</accession>
<feature type="transmembrane region" description="Helical" evidence="7">
    <location>
        <begin position="200"/>
        <end position="218"/>
    </location>
</feature>
<evidence type="ECO:0000256" key="6">
    <source>
        <dbReference type="ARBA" id="ARBA00023136"/>
    </source>
</evidence>
<feature type="transmembrane region" description="Helical" evidence="7">
    <location>
        <begin position="258"/>
        <end position="285"/>
    </location>
</feature>
<dbReference type="CDD" id="cd06261">
    <property type="entry name" value="TM_PBP2"/>
    <property type="match status" value="1"/>
</dbReference>